<dbReference type="OrthoDB" id="853600at2"/>
<dbReference type="STRING" id="709015.GCA_000472485_00851"/>
<gene>
    <name evidence="1" type="ORF">CA264_04285</name>
</gene>
<dbReference type="EMBL" id="CP021235">
    <property type="protein sequence ID" value="ARS34720.1"/>
    <property type="molecule type" value="Genomic_DNA"/>
</dbReference>
<name>A0A1X9YPA8_9BACT</name>
<protein>
    <submittedName>
        <fullName evidence="1">Uncharacterized protein</fullName>
    </submittedName>
</protein>
<evidence type="ECO:0000313" key="2">
    <source>
        <dbReference type="Proteomes" id="UP000266292"/>
    </source>
</evidence>
<dbReference type="Proteomes" id="UP000266292">
    <property type="component" value="Chromosome"/>
</dbReference>
<reference evidence="2" key="1">
    <citation type="submission" date="2017-05" db="EMBL/GenBank/DDBJ databases">
        <authorList>
            <person name="Ray J."/>
            <person name="Price M."/>
            <person name="Deutschbauer A."/>
        </authorList>
    </citation>
    <scope>NUCLEOTIDE SEQUENCE [LARGE SCALE GENOMIC DNA]</scope>
    <source>
        <strain evidence="2">DSM 19842</strain>
    </source>
</reference>
<accession>A0A1X9YPA8</accession>
<evidence type="ECO:0000313" key="1">
    <source>
        <dbReference type="EMBL" id="ARS34720.1"/>
    </source>
</evidence>
<dbReference type="AlphaFoldDB" id="A0A1X9YPA8"/>
<keyword evidence="2" id="KW-1185">Reference proteome</keyword>
<dbReference type="KEGG" id="pact:CA264_04285"/>
<dbReference type="RefSeq" id="WP_036775406.1">
    <property type="nucleotide sequence ID" value="NZ_CP021235.1"/>
</dbReference>
<organism evidence="1 2">
    <name type="scientific">Pontibacter actiniarum</name>
    <dbReference type="NCBI Taxonomy" id="323450"/>
    <lineage>
        <taxon>Bacteria</taxon>
        <taxon>Pseudomonadati</taxon>
        <taxon>Bacteroidota</taxon>
        <taxon>Cytophagia</taxon>
        <taxon>Cytophagales</taxon>
        <taxon>Hymenobacteraceae</taxon>
        <taxon>Pontibacter</taxon>
    </lineage>
</organism>
<sequence length="87" mass="9144">MTTKIIPSPQMLVEACFNKAGVPPIASIKTTSLEDEPAGYATIDGNMVTHIAGSDAVSNGAGIFIGDYFVGIADTYQSVSITPFVRY</sequence>
<proteinExistence type="predicted"/>